<dbReference type="Pfam" id="PF16861">
    <property type="entry name" value="Carbam_trans_C"/>
    <property type="match status" value="1"/>
</dbReference>
<dbReference type="CDD" id="cd24098">
    <property type="entry name" value="ASKHA_NBD_TobZ_N"/>
    <property type="match status" value="1"/>
</dbReference>
<dbReference type="RefSeq" id="WP_381238232.1">
    <property type="nucleotide sequence ID" value="NZ_JBHSKH010000055.1"/>
</dbReference>
<dbReference type="Proteomes" id="UP001597058">
    <property type="component" value="Unassembled WGS sequence"/>
</dbReference>
<dbReference type="InterPro" id="IPR031730">
    <property type="entry name" value="Carbam_trans_C"/>
</dbReference>
<dbReference type="PANTHER" id="PTHR34847">
    <property type="entry name" value="NODULATION PROTEIN U"/>
    <property type="match status" value="1"/>
</dbReference>
<comment type="similarity">
    <text evidence="1">Belongs to the NodU/CmcH family.</text>
</comment>
<feature type="domain" description="Carbamoyltransferase C-terminal" evidence="3">
    <location>
        <begin position="372"/>
        <end position="540"/>
    </location>
</feature>
<gene>
    <name evidence="4" type="ORF">ACFQ5X_37960</name>
</gene>
<dbReference type="Pfam" id="PF02543">
    <property type="entry name" value="Carbam_trans_N"/>
    <property type="match status" value="1"/>
</dbReference>
<dbReference type="Gene3D" id="3.90.870.20">
    <property type="entry name" value="Carbamoyltransferase, C-terminal domain"/>
    <property type="match status" value="1"/>
</dbReference>
<evidence type="ECO:0000259" key="3">
    <source>
        <dbReference type="Pfam" id="PF16861"/>
    </source>
</evidence>
<dbReference type="EMBL" id="JBHTMM010000083">
    <property type="protein sequence ID" value="MFD1311578.1"/>
    <property type="molecule type" value="Genomic_DNA"/>
</dbReference>
<dbReference type="PANTHER" id="PTHR34847:SF1">
    <property type="entry name" value="NODULATION PROTEIN U"/>
    <property type="match status" value="1"/>
</dbReference>
<evidence type="ECO:0000256" key="1">
    <source>
        <dbReference type="ARBA" id="ARBA00006129"/>
    </source>
</evidence>
<organism evidence="4 5">
    <name type="scientific">Streptomyces kaempferi</name>
    <dbReference type="NCBI Taxonomy" id="333725"/>
    <lineage>
        <taxon>Bacteria</taxon>
        <taxon>Bacillati</taxon>
        <taxon>Actinomycetota</taxon>
        <taxon>Actinomycetes</taxon>
        <taxon>Kitasatosporales</taxon>
        <taxon>Streptomycetaceae</taxon>
        <taxon>Streptomyces</taxon>
    </lineage>
</organism>
<dbReference type="InterPro" id="IPR038152">
    <property type="entry name" value="Carbam_trans_C_sf"/>
</dbReference>
<feature type="domain" description="Carbamoyltransferase" evidence="2">
    <location>
        <begin position="89"/>
        <end position="310"/>
    </location>
</feature>
<evidence type="ECO:0000313" key="4">
    <source>
        <dbReference type="EMBL" id="MFD1311578.1"/>
    </source>
</evidence>
<evidence type="ECO:0000259" key="2">
    <source>
        <dbReference type="Pfam" id="PF02543"/>
    </source>
</evidence>
<evidence type="ECO:0000313" key="5">
    <source>
        <dbReference type="Proteomes" id="UP001597058"/>
    </source>
</evidence>
<comment type="caution">
    <text evidence="4">The sequence shown here is derived from an EMBL/GenBank/DDBJ whole genome shotgun (WGS) entry which is preliminary data.</text>
</comment>
<protein>
    <submittedName>
        <fullName evidence="4">Carbamoyltransferase</fullName>
    </submittedName>
</protein>
<proteinExistence type="inferred from homology"/>
<accession>A0ABW3XTH5</accession>
<dbReference type="InterPro" id="IPR003696">
    <property type="entry name" value="Carbtransf_dom"/>
</dbReference>
<dbReference type="Gene3D" id="3.30.420.40">
    <property type="match status" value="2"/>
</dbReference>
<keyword evidence="5" id="KW-1185">Reference proteome</keyword>
<sequence length="541" mass="58055">MNSNSTTPCVVGINIGHDGGAALITDTLMVAISEERLNRTRYSPGWHASLLYCLHAAGLTLADVDLVAVSGIGQTPPTRGETGLAHLGIDRERIIPLDHHLSHAYTAYCLSPYEDATVLVVDGGGNNNDTETYYAATPHGIERIGGNPPARPRAGGIGATYEAFTNWLGWHEQEAGKTMALASYGDPSLYLAPLFDVSDAQVHGRLTATHAAGIADLTMRTGFDFGPYDSRGAHELGKNAAAYAQAETERALCTLAEQTIAATGLSNLCMAGGVALNCVAADKLRRLKTVTGYFAPPAASDRGQALGCALHAWHRLTGEMPRRPLASDNFGREYTSGEIEQALRRDPRSGLVERRRTPFTWRRESDITRTAAQMIADGKIMGWFQGGSELGPRALGARSILADPRTTASSHALNERIKHRETFRPFAPSILADHADTWFDLDVASPFMLLAPPVRPDHADTIAGVVHVDGTARVQTVDPAAAPAYGALIEHFHQLTKVPAVLNTSFNDREPIVETPAHALATFQACDLDAACIGEYLVERA</sequence>
<name>A0ABW3XTH5_9ACTN</name>
<dbReference type="SUPFAM" id="SSF53067">
    <property type="entry name" value="Actin-like ATPase domain"/>
    <property type="match status" value="1"/>
</dbReference>
<dbReference type="InterPro" id="IPR043129">
    <property type="entry name" value="ATPase_NBD"/>
</dbReference>
<dbReference type="InterPro" id="IPR051338">
    <property type="entry name" value="NodU/CmcH_Carbamoyltrnsfr"/>
</dbReference>
<reference evidence="5" key="1">
    <citation type="journal article" date="2019" name="Int. J. Syst. Evol. Microbiol.">
        <title>The Global Catalogue of Microorganisms (GCM) 10K type strain sequencing project: providing services to taxonomists for standard genome sequencing and annotation.</title>
        <authorList>
            <consortium name="The Broad Institute Genomics Platform"/>
            <consortium name="The Broad Institute Genome Sequencing Center for Infectious Disease"/>
            <person name="Wu L."/>
            <person name="Ma J."/>
        </authorList>
    </citation>
    <scope>NUCLEOTIDE SEQUENCE [LARGE SCALE GENOMIC DNA]</scope>
    <source>
        <strain evidence="5">CGMCC 4.7020</strain>
    </source>
</reference>